<dbReference type="CDD" id="cd00077">
    <property type="entry name" value="HDc"/>
    <property type="match status" value="1"/>
</dbReference>
<dbReference type="SUPFAM" id="SSF109604">
    <property type="entry name" value="HD-domain/PDEase-like"/>
    <property type="match status" value="1"/>
</dbReference>
<dbReference type="PROSITE" id="PS51832">
    <property type="entry name" value="HD_GYP"/>
    <property type="match status" value="1"/>
</dbReference>
<feature type="domain" description="HD-GYP" evidence="1">
    <location>
        <begin position="1"/>
        <end position="175"/>
    </location>
</feature>
<dbReference type="SMART" id="SM00471">
    <property type="entry name" value="HDc"/>
    <property type="match status" value="1"/>
</dbReference>
<keyword evidence="3" id="KW-1185">Reference proteome</keyword>
<comment type="caution">
    <text evidence="2">The sequence shown here is derived from an EMBL/GenBank/DDBJ whole genome shotgun (WGS) entry which is preliminary data.</text>
</comment>
<dbReference type="RefSeq" id="WP_056009619.1">
    <property type="nucleotide sequence ID" value="NZ_AZAC01000015.1"/>
</dbReference>
<organism evidence="2 3">
    <name type="scientific">Dethiosulfatarculus sandiegensis</name>
    <dbReference type="NCBI Taxonomy" id="1429043"/>
    <lineage>
        <taxon>Bacteria</taxon>
        <taxon>Pseudomonadati</taxon>
        <taxon>Thermodesulfobacteriota</taxon>
        <taxon>Desulfarculia</taxon>
        <taxon>Desulfarculales</taxon>
        <taxon>Desulfarculaceae</taxon>
        <taxon>Dethiosulfatarculus</taxon>
    </lineage>
</organism>
<dbReference type="AlphaFoldDB" id="A0A0D2GEX3"/>
<reference evidence="2 3" key="1">
    <citation type="submission" date="2013-11" db="EMBL/GenBank/DDBJ databases">
        <title>Metagenomic analysis of a methanogenic consortium involved in long chain n-alkane degradation.</title>
        <authorList>
            <person name="Davidova I.A."/>
            <person name="Callaghan A.V."/>
            <person name="Wawrik B."/>
            <person name="Pruitt S."/>
            <person name="Marks C."/>
            <person name="Duncan K.E."/>
            <person name="Suflita J.M."/>
        </authorList>
    </citation>
    <scope>NUCLEOTIDE SEQUENCE [LARGE SCALE GENOMIC DNA]</scope>
    <source>
        <strain evidence="2 3">SPR</strain>
    </source>
</reference>
<evidence type="ECO:0000313" key="2">
    <source>
        <dbReference type="EMBL" id="KIX13472.1"/>
    </source>
</evidence>
<protein>
    <recommendedName>
        <fullName evidence="1">HD-GYP domain-containing protein</fullName>
    </recommendedName>
</protein>
<dbReference type="PANTHER" id="PTHR43155">
    <property type="entry name" value="CYCLIC DI-GMP PHOSPHODIESTERASE PA4108-RELATED"/>
    <property type="match status" value="1"/>
</dbReference>
<dbReference type="OrthoDB" id="9769359at2"/>
<proteinExistence type="predicted"/>
<dbReference type="InParanoid" id="A0A0D2GEX3"/>
<dbReference type="Proteomes" id="UP000032233">
    <property type="component" value="Unassembled WGS sequence"/>
</dbReference>
<sequence length="175" mass="19539">MLLSSRTLYDHSFNVCFMSLVLGRSLGLAVERRRSLGRGALLHDLGMMRAPAEIRDSVGELSPEELAQVRKHPTWGRQTLSMTPNFPYDALNIVLDHHERADGTGCPNGLSKKNIPYMARIVKVVDTYDAMTSPRPHRPALSTTQAASPLLERSGSDLDREMTIEFLRLPSQAIR</sequence>
<dbReference type="PANTHER" id="PTHR43155:SF2">
    <property type="entry name" value="CYCLIC DI-GMP PHOSPHODIESTERASE PA4108"/>
    <property type="match status" value="1"/>
</dbReference>
<dbReference type="Gene3D" id="1.10.3210.10">
    <property type="entry name" value="Hypothetical protein af1432"/>
    <property type="match status" value="1"/>
</dbReference>
<evidence type="ECO:0000259" key="1">
    <source>
        <dbReference type="PROSITE" id="PS51832"/>
    </source>
</evidence>
<evidence type="ECO:0000313" key="3">
    <source>
        <dbReference type="Proteomes" id="UP000032233"/>
    </source>
</evidence>
<dbReference type="STRING" id="1429043.X474_13385"/>
<dbReference type="EMBL" id="AZAC01000015">
    <property type="protein sequence ID" value="KIX13472.1"/>
    <property type="molecule type" value="Genomic_DNA"/>
</dbReference>
<dbReference type="InterPro" id="IPR003607">
    <property type="entry name" value="HD/PDEase_dom"/>
</dbReference>
<gene>
    <name evidence="2" type="ORF">X474_13385</name>
</gene>
<name>A0A0D2GEX3_9BACT</name>
<dbReference type="Pfam" id="PF13487">
    <property type="entry name" value="HD_5"/>
    <property type="match status" value="1"/>
</dbReference>
<accession>A0A0D2GEX3</accession>
<dbReference type="InterPro" id="IPR037522">
    <property type="entry name" value="HD_GYP_dom"/>
</dbReference>